<evidence type="ECO:0000313" key="3">
    <source>
        <dbReference type="EMBL" id="WEK38916.1"/>
    </source>
</evidence>
<dbReference type="EMBL" id="CP119326">
    <property type="protein sequence ID" value="WEK38916.1"/>
    <property type="molecule type" value="Genomic_DNA"/>
</dbReference>
<dbReference type="Proteomes" id="UP001213664">
    <property type="component" value="Chromosome"/>
</dbReference>
<feature type="transmembrane region" description="Helical" evidence="1">
    <location>
        <begin position="92"/>
        <end position="112"/>
    </location>
</feature>
<protein>
    <submittedName>
        <fullName evidence="3">LytTR family DNA-binding domain-containing protein</fullName>
    </submittedName>
</protein>
<feature type="transmembrane region" description="Helical" evidence="1">
    <location>
        <begin position="28"/>
        <end position="51"/>
    </location>
</feature>
<feature type="transmembrane region" description="Helical" evidence="1">
    <location>
        <begin position="138"/>
        <end position="158"/>
    </location>
</feature>
<dbReference type="InterPro" id="IPR007492">
    <property type="entry name" value="LytTR_DNA-bd_dom"/>
</dbReference>
<dbReference type="InterPro" id="IPR046947">
    <property type="entry name" value="LytR-like"/>
</dbReference>
<keyword evidence="1" id="KW-0812">Transmembrane</keyword>
<dbReference type="GO" id="GO:0003677">
    <property type="term" value="F:DNA binding"/>
    <property type="evidence" value="ECO:0007669"/>
    <property type="project" value="UniProtKB-KW"/>
</dbReference>
<dbReference type="PANTHER" id="PTHR37299">
    <property type="entry name" value="TRANSCRIPTIONAL REGULATOR-RELATED"/>
    <property type="match status" value="1"/>
</dbReference>
<reference evidence="3" key="1">
    <citation type="submission" date="2023-03" db="EMBL/GenBank/DDBJ databases">
        <title>Andean soil-derived lignocellulolytic bacterial consortium as a source of novel taxa and putative plastic-active enzymes.</title>
        <authorList>
            <person name="Diaz-Garcia L."/>
            <person name="Chuvochina M."/>
            <person name="Feuerriegel G."/>
            <person name="Bunk B."/>
            <person name="Sproer C."/>
            <person name="Streit W.R."/>
            <person name="Rodriguez L.M."/>
            <person name="Overmann J."/>
            <person name="Jimenez D.J."/>
        </authorList>
    </citation>
    <scope>NUCLEOTIDE SEQUENCE</scope>
    <source>
        <strain evidence="3">MAG 833</strain>
    </source>
</reference>
<proteinExistence type="predicted"/>
<dbReference type="Pfam" id="PF04397">
    <property type="entry name" value="LytTR"/>
    <property type="match status" value="1"/>
</dbReference>
<dbReference type="PROSITE" id="PS50930">
    <property type="entry name" value="HTH_LYTTR"/>
    <property type="match status" value="1"/>
</dbReference>
<accession>A0AAJ6BKV8</accession>
<dbReference type="InterPro" id="IPR012379">
    <property type="entry name" value="LytTR_MHYE"/>
</dbReference>
<gene>
    <name evidence="3" type="ORF">P0Y50_10180</name>
</gene>
<feature type="domain" description="HTH LytTR-type" evidence="2">
    <location>
        <begin position="189"/>
        <end position="293"/>
    </location>
</feature>
<sequence length="296" mass="32090">MPDRRLDRDPADPQAPSSLMRRLRRAPVAAAVGLFTAYSYAATVLAVAWYLRRGSPDLSLDASLFWAALSYTPWLGVAGLTWAVIRRLGAGWRAAGVLAVLMPGVVPLIAALNARTDMGFLNPAGSGGEWAARTIDRLPVVLLLYTAVVAIGMAAASWRSARDARDRIAVLTAALSEARTLEPEQTHRLLVSTGRTRASIPVSDIEWFASAGNYVVVNWAGKEGLVRDTLQALEARLDPRLFARSHRSSLINLARVAQVQPLSDGAWRLTMNSGAELVVSRTYRDAVLEKLGRRPA</sequence>
<evidence type="ECO:0000313" key="4">
    <source>
        <dbReference type="Proteomes" id="UP001213664"/>
    </source>
</evidence>
<dbReference type="AlphaFoldDB" id="A0AAJ6BKV8"/>
<dbReference type="PANTHER" id="PTHR37299:SF1">
    <property type="entry name" value="STAGE 0 SPORULATION PROTEIN A HOMOLOG"/>
    <property type="match status" value="1"/>
</dbReference>
<keyword evidence="1" id="KW-1133">Transmembrane helix</keyword>
<organism evidence="3 4">
    <name type="scientific">Candidatus Brevundimonas colombiensis</name>
    <dbReference type="NCBI Taxonomy" id="3121376"/>
    <lineage>
        <taxon>Bacteria</taxon>
        <taxon>Pseudomonadati</taxon>
        <taxon>Pseudomonadota</taxon>
        <taxon>Alphaproteobacteria</taxon>
        <taxon>Caulobacterales</taxon>
        <taxon>Caulobacteraceae</taxon>
        <taxon>Brevundimonas</taxon>
    </lineage>
</organism>
<evidence type="ECO:0000256" key="1">
    <source>
        <dbReference type="SAM" id="Phobius"/>
    </source>
</evidence>
<keyword evidence="1" id="KW-0472">Membrane</keyword>
<feature type="transmembrane region" description="Helical" evidence="1">
    <location>
        <begin position="63"/>
        <end position="85"/>
    </location>
</feature>
<name>A0AAJ6BKV8_9CAUL</name>
<dbReference type="GO" id="GO:0000156">
    <property type="term" value="F:phosphorelay response regulator activity"/>
    <property type="evidence" value="ECO:0007669"/>
    <property type="project" value="InterPro"/>
</dbReference>
<keyword evidence="3" id="KW-0238">DNA-binding</keyword>
<dbReference type="SMART" id="SM00850">
    <property type="entry name" value="LytTR"/>
    <property type="match status" value="1"/>
</dbReference>
<evidence type="ECO:0000259" key="2">
    <source>
        <dbReference type="PROSITE" id="PS50930"/>
    </source>
</evidence>
<dbReference type="PIRSF" id="PIRSF031767">
    <property type="entry name" value="MHYE_LytTR"/>
    <property type="match status" value="1"/>
</dbReference>
<dbReference type="Gene3D" id="2.40.50.1020">
    <property type="entry name" value="LytTr DNA-binding domain"/>
    <property type="match status" value="1"/>
</dbReference>